<dbReference type="Proteomes" id="UP000038009">
    <property type="component" value="Unassembled WGS sequence"/>
</dbReference>
<accession>A0A0N1I1X8</accession>
<dbReference type="EMBL" id="LJSK01000198">
    <property type="protein sequence ID" value="KPI85278.1"/>
    <property type="molecule type" value="Genomic_DNA"/>
</dbReference>
<keyword evidence="2" id="KW-1185">Reference proteome</keyword>
<dbReference type="OrthoDB" id="278380at2759"/>
<comment type="caution">
    <text evidence="1">The sequence shown here is derived from an EMBL/GenBank/DDBJ whole genome shotgun (WGS) entry which is preliminary data.</text>
</comment>
<name>A0A0N1I1X8_LEPSE</name>
<dbReference type="AlphaFoldDB" id="A0A0N1I1X8"/>
<protein>
    <submittedName>
        <fullName evidence="1">Uncharacterized protein</fullName>
    </submittedName>
</protein>
<gene>
    <name evidence="1" type="ORF">ABL78_5668</name>
</gene>
<sequence length="268" mass="27605">MSKSISVIAANAPAALLQAASAIVSKATGGAVKVSQTASASANAVVVGTAAPRGVYACVVEPSSAVSGPYAGVQTVVVRAVLPRSAPDTMQVRDIVDVYPASGIACHEEVTKVEASFKKAAQVAVERAKTLRATRVALVTKPVSKYARLNALFRESATKVIEDAGLSVEVLTTAQASNDLIMFPERHNVVMLNDDPVCENVQFAYAGVVGGAHTTYYTDAGGKIHGGHSYKSVATALAAELRSLGMKAEAAKIEAAAQKDPRNVVGAL</sequence>
<dbReference type="VEuPathDB" id="TriTrypDB:Lsey_0198_0070"/>
<dbReference type="OMA" id="HTTYYTD"/>
<evidence type="ECO:0000313" key="1">
    <source>
        <dbReference type="EMBL" id="KPI85278.1"/>
    </source>
</evidence>
<proteinExistence type="predicted"/>
<reference evidence="1 2" key="1">
    <citation type="journal article" date="2015" name="PLoS Pathog.">
        <title>Leptomonas seymouri: Adaptations to the Dixenous Life Cycle Analyzed by Genome Sequencing, Transcriptome Profiling and Co-infection with Leishmania donovani.</title>
        <authorList>
            <person name="Kraeva N."/>
            <person name="Butenko A."/>
            <person name="Hlavacova J."/>
            <person name="Kostygov A."/>
            <person name="Myskova J."/>
            <person name="Grybchuk D."/>
            <person name="Lestinova T."/>
            <person name="Votypka J."/>
            <person name="Volf P."/>
            <person name="Opperdoes F."/>
            <person name="Flegontov P."/>
            <person name="Lukes J."/>
            <person name="Yurchenko V."/>
        </authorList>
    </citation>
    <scope>NUCLEOTIDE SEQUENCE [LARGE SCALE GENOMIC DNA]</scope>
    <source>
        <strain evidence="1 2">ATCC 30220</strain>
    </source>
</reference>
<organism evidence="1 2">
    <name type="scientific">Leptomonas seymouri</name>
    <dbReference type="NCBI Taxonomy" id="5684"/>
    <lineage>
        <taxon>Eukaryota</taxon>
        <taxon>Discoba</taxon>
        <taxon>Euglenozoa</taxon>
        <taxon>Kinetoplastea</taxon>
        <taxon>Metakinetoplastina</taxon>
        <taxon>Trypanosomatida</taxon>
        <taxon>Trypanosomatidae</taxon>
        <taxon>Leishmaniinae</taxon>
        <taxon>Leptomonas</taxon>
    </lineage>
</organism>
<evidence type="ECO:0000313" key="2">
    <source>
        <dbReference type="Proteomes" id="UP000038009"/>
    </source>
</evidence>